<evidence type="ECO:0000256" key="1">
    <source>
        <dbReference type="ARBA" id="ARBA00004123"/>
    </source>
</evidence>
<evidence type="ECO:0000256" key="12">
    <source>
        <dbReference type="ARBA" id="ARBA00023242"/>
    </source>
</evidence>
<dbReference type="InterPro" id="IPR037468">
    <property type="entry name" value="ARGOS/ARL/OSR1"/>
</dbReference>
<protein>
    <recommendedName>
        <fullName evidence="16">Transmembrane protein</fullName>
    </recommendedName>
</protein>
<evidence type="ECO:0000256" key="4">
    <source>
        <dbReference type="ARBA" id="ARBA00004496"/>
    </source>
</evidence>
<evidence type="ECO:0000256" key="13">
    <source>
        <dbReference type="SAM" id="Phobius"/>
    </source>
</evidence>
<dbReference type="GO" id="GO:0009725">
    <property type="term" value="P:response to hormone"/>
    <property type="evidence" value="ECO:0007669"/>
    <property type="project" value="UniProtKB-ARBA"/>
</dbReference>
<keyword evidence="10 13" id="KW-1133">Transmembrane helix</keyword>
<keyword evidence="8 13" id="KW-0812">Transmembrane</keyword>
<evidence type="ECO:0000256" key="5">
    <source>
        <dbReference type="ARBA" id="ARBA00006891"/>
    </source>
</evidence>
<organism evidence="14 15">
    <name type="scientific">Helianthus annuus</name>
    <name type="common">Common sunflower</name>
    <dbReference type="NCBI Taxonomy" id="4232"/>
    <lineage>
        <taxon>Eukaryota</taxon>
        <taxon>Viridiplantae</taxon>
        <taxon>Streptophyta</taxon>
        <taxon>Embryophyta</taxon>
        <taxon>Tracheophyta</taxon>
        <taxon>Spermatophyta</taxon>
        <taxon>Magnoliopsida</taxon>
        <taxon>eudicotyledons</taxon>
        <taxon>Gunneridae</taxon>
        <taxon>Pentapetalae</taxon>
        <taxon>asterids</taxon>
        <taxon>campanulids</taxon>
        <taxon>Asterales</taxon>
        <taxon>Asteraceae</taxon>
        <taxon>Asteroideae</taxon>
        <taxon>Heliantheae alliance</taxon>
        <taxon>Heliantheae</taxon>
        <taxon>Helianthus</taxon>
    </lineage>
</organism>
<evidence type="ECO:0000256" key="7">
    <source>
        <dbReference type="ARBA" id="ARBA00022490"/>
    </source>
</evidence>
<evidence type="ECO:0000256" key="8">
    <source>
        <dbReference type="ARBA" id="ARBA00022692"/>
    </source>
</evidence>
<keyword evidence="11 13" id="KW-0472">Membrane</keyword>
<evidence type="ECO:0000313" key="15">
    <source>
        <dbReference type="Proteomes" id="UP000215914"/>
    </source>
</evidence>
<gene>
    <name evidence="14" type="ORF">HanXRQr2_Chr11g0504991</name>
</gene>
<dbReference type="GO" id="GO:0005783">
    <property type="term" value="C:endoplasmic reticulum"/>
    <property type="evidence" value="ECO:0007669"/>
    <property type="project" value="UniProtKB-SubCell"/>
</dbReference>
<dbReference type="AlphaFoldDB" id="A0A9K3HR39"/>
<keyword evidence="6" id="KW-0217">Developmental protein</keyword>
<keyword evidence="12" id="KW-0539">Nucleus</keyword>
<evidence type="ECO:0000256" key="10">
    <source>
        <dbReference type="ARBA" id="ARBA00022989"/>
    </source>
</evidence>
<proteinExistence type="inferred from homology"/>
<dbReference type="PANTHER" id="PTHR36023">
    <property type="entry name" value="ARGOS-LIKE PROTEIN"/>
    <property type="match status" value="1"/>
</dbReference>
<dbReference type="GO" id="GO:0016020">
    <property type="term" value="C:membrane"/>
    <property type="evidence" value="ECO:0007669"/>
    <property type="project" value="UniProtKB-SubCell"/>
</dbReference>
<reference evidence="14" key="2">
    <citation type="submission" date="2020-06" db="EMBL/GenBank/DDBJ databases">
        <title>Helianthus annuus Genome sequencing and assembly Release 2.</title>
        <authorList>
            <person name="Gouzy J."/>
            <person name="Langlade N."/>
            <person name="Munos S."/>
        </authorList>
    </citation>
    <scope>NUCLEOTIDE SEQUENCE</scope>
    <source>
        <tissue evidence="14">Leaves</tissue>
    </source>
</reference>
<dbReference type="GO" id="GO:0046622">
    <property type="term" value="P:positive regulation of organ growth"/>
    <property type="evidence" value="ECO:0007669"/>
    <property type="project" value="InterPro"/>
</dbReference>
<dbReference type="Gramene" id="mRNA:HanXRQr2_Chr11g0504991">
    <property type="protein sequence ID" value="CDS:HanXRQr2_Chr11g0504991.1"/>
    <property type="gene ID" value="HanXRQr2_Chr11g0504991"/>
</dbReference>
<accession>A0A9K3HR39</accession>
<sequence>MPLNHIFNPPTLTIMFKYSQTQCMHYSQTHSSKSMEVRTMNIKTTVVLEPKSGFGLESVMVLVGLAASLLILPVILPPLPPPPMMMLLVPIVILGGLVVFAFLPCCSLASGRYSSKGLFEL</sequence>
<comment type="similarity">
    <text evidence="5">Belongs to the plant organ size related (OSR) protein family.</text>
</comment>
<keyword evidence="9" id="KW-0256">Endoplasmic reticulum</keyword>
<evidence type="ECO:0000256" key="6">
    <source>
        <dbReference type="ARBA" id="ARBA00022473"/>
    </source>
</evidence>
<evidence type="ECO:0000313" key="14">
    <source>
        <dbReference type="EMBL" id="KAF5783183.1"/>
    </source>
</evidence>
<dbReference type="EMBL" id="MNCJ02000326">
    <property type="protein sequence ID" value="KAF5783183.1"/>
    <property type="molecule type" value="Genomic_DNA"/>
</dbReference>
<feature type="transmembrane region" description="Helical" evidence="13">
    <location>
        <begin position="59"/>
        <end position="79"/>
    </location>
</feature>
<evidence type="ECO:0000256" key="11">
    <source>
        <dbReference type="ARBA" id="ARBA00023136"/>
    </source>
</evidence>
<name>A0A9K3HR39_HELAN</name>
<dbReference type="GO" id="GO:0005634">
    <property type="term" value="C:nucleus"/>
    <property type="evidence" value="ECO:0007669"/>
    <property type="project" value="UniProtKB-SubCell"/>
</dbReference>
<evidence type="ECO:0008006" key="16">
    <source>
        <dbReference type="Google" id="ProtNLM"/>
    </source>
</evidence>
<keyword evidence="7" id="KW-0963">Cytoplasm</keyword>
<comment type="subcellular location">
    <subcellularLocation>
        <location evidence="4">Cytoplasm</location>
    </subcellularLocation>
    <subcellularLocation>
        <location evidence="3">Endoplasmic reticulum</location>
    </subcellularLocation>
    <subcellularLocation>
        <location evidence="2">Membrane</location>
        <topology evidence="2">Multi-pass membrane protein</topology>
    </subcellularLocation>
    <subcellularLocation>
        <location evidence="1">Nucleus</location>
    </subcellularLocation>
</comment>
<evidence type="ECO:0000256" key="3">
    <source>
        <dbReference type="ARBA" id="ARBA00004240"/>
    </source>
</evidence>
<keyword evidence="15" id="KW-1185">Reference proteome</keyword>
<comment type="caution">
    <text evidence="14">The sequence shown here is derived from an EMBL/GenBank/DDBJ whole genome shotgun (WGS) entry which is preliminary data.</text>
</comment>
<dbReference type="PANTHER" id="PTHR36023:SF3">
    <property type="entry name" value="ARGOS-LIKE PROTEIN"/>
    <property type="match status" value="1"/>
</dbReference>
<dbReference type="Proteomes" id="UP000215914">
    <property type="component" value="Unassembled WGS sequence"/>
</dbReference>
<feature type="transmembrane region" description="Helical" evidence="13">
    <location>
        <begin position="85"/>
        <end position="109"/>
    </location>
</feature>
<evidence type="ECO:0000256" key="2">
    <source>
        <dbReference type="ARBA" id="ARBA00004141"/>
    </source>
</evidence>
<evidence type="ECO:0000256" key="9">
    <source>
        <dbReference type="ARBA" id="ARBA00022824"/>
    </source>
</evidence>
<reference evidence="14" key="1">
    <citation type="journal article" date="2017" name="Nature">
        <title>The sunflower genome provides insights into oil metabolism, flowering and Asterid evolution.</title>
        <authorList>
            <person name="Badouin H."/>
            <person name="Gouzy J."/>
            <person name="Grassa C.J."/>
            <person name="Murat F."/>
            <person name="Staton S.E."/>
            <person name="Cottret L."/>
            <person name="Lelandais-Briere C."/>
            <person name="Owens G.L."/>
            <person name="Carrere S."/>
            <person name="Mayjonade B."/>
            <person name="Legrand L."/>
            <person name="Gill N."/>
            <person name="Kane N.C."/>
            <person name="Bowers J.E."/>
            <person name="Hubner S."/>
            <person name="Bellec A."/>
            <person name="Berard A."/>
            <person name="Berges H."/>
            <person name="Blanchet N."/>
            <person name="Boniface M.C."/>
            <person name="Brunel D."/>
            <person name="Catrice O."/>
            <person name="Chaidir N."/>
            <person name="Claudel C."/>
            <person name="Donnadieu C."/>
            <person name="Faraut T."/>
            <person name="Fievet G."/>
            <person name="Helmstetter N."/>
            <person name="King M."/>
            <person name="Knapp S.J."/>
            <person name="Lai Z."/>
            <person name="Le Paslier M.C."/>
            <person name="Lippi Y."/>
            <person name="Lorenzon L."/>
            <person name="Mandel J.R."/>
            <person name="Marage G."/>
            <person name="Marchand G."/>
            <person name="Marquand E."/>
            <person name="Bret-Mestries E."/>
            <person name="Morien E."/>
            <person name="Nambeesan S."/>
            <person name="Nguyen T."/>
            <person name="Pegot-Espagnet P."/>
            <person name="Pouilly N."/>
            <person name="Raftis F."/>
            <person name="Sallet E."/>
            <person name="Schiex T."/>
            <person name="Thomas J."/>
            <person name="Vandecasteele C."/>
            <person name="Vares D."/>
            <person name="Vear F."/>
            <person name="Vautrin S."/>
            <person name="Crespi M."/>
            <person name="Mangin B."/>
            <person name="Burke J.M."/>
            <person name="Salse J."/>
            <person name="Munos S."/>
            <person name="Vincourt P."/>
            <person name="Rieseberg L.H."/>
            <person name="Langlade N.B."/>
        </authorList>
    </citation>
    <scope>NUCLEOTIDE SEQUENCE</scope>
    <source>
        <tissue evidence="14">Leaves</tissue>
    </source>
</reference>